<name>A0A9W8A4R9_9FUNG</name>
<dbReference type="EMBL" id="JANBPU010000025">
    <property type="protein sequence ID" value="KAJ1919569.1"/>
    <property type="molecule type" value="Genomic_DNA"/>
</dbReference>
<reference evidence="2" key="1">
    <citation type="submission" date="2022-07" db="EMBL/GenBank/DDBJ databases">
        <title>Phylogenomic reconstructions and comparative analyses of Kickxellomycotina fungi.</title>
        <authorList>
            <person name="Reynolds N.K."/>
            <person name="Stajich J.E."/>
            <person name="Barry K."/>
            <person name="Grigoriev I.V."/>
            <person name="Crous P."/>
            <person name="Smith M.E."/>
        </authorList>
    </citation>
    <scope>NUCLEOTIDE SEQUENCE</scope>
    <source>
        <strain evidence="2">NBRC 100468</strain>
    </source>
</reference>
<dbReference type="Proteomes" id="UP001150538">
    <property type="component" value="Unassembled WGS sequence"/>
</dbReference>
<feature type="region of interest" description="Disordered" evidence="1">
    <location>
        <begin position="476"/>
        <end position="495"/>
    </location>
</feature>
<gene>
    <name evidence="2" type="primary">REG1</name>
    <name evidence="2" type="ORF">H4219_001925</name>
</gene>
<feature type="region of interest" description="Disordered" evidence="1">
    <location>
        <begin position="686"/>
        <end position="725"/>
    </location>
</feature>
<dbReference type="AlphaFoldDB" id="A0A9W8A4R9"/>
<feature type="region of interest" description="Disordered" evidence="1">
    <location>
        <begin position="208"/>
        <end position="227"/>
    </location>
</feature>
<dbReference type="GO" id="GO:0007039">
    <property type="term" value="P:protein catabolic process in the vacuole"/>
    <property type="evidence" value="ECO:0007669"/>
    <property type="project" value="TreeGrafter"/>
</dbReference>
<dbReference type="PANTHER" id="PTHR28051">
    <property type="entry name" value="PROTEIN MTL1-RELATED"/>
    <property type="match status" value="1"/>
</dbReference>
<feature type="compositionally biased region" description="Low complexity" evidence="1">
    <location>
        <begin position="595"/>
        <end position="609"/>
    </location>
</feature>
<evidence type="ECO:0000313" key="3">
    <source>
        <dbReference type="Proteomes" id="UP001150538"/>
    </source>
</evidence>
<feature type="region of interest" description="Disordered" evidence="1">
    <location>
        <begin position="452"/>
        <end position="471"/>
    </location>
</feature>
<keyword evidence="3" id="KW-1185">Reference proteome</keyword>
<dbReference type="InterPro" id="IPR052292">
    <property type="entry name" value="Glucose_repression_reg"/>
</dbReference>
<evidence type="ECO:0000313" key="2">
    <source>
        <dbReference type="EMBL" id="KAJ1919569.1"/>
    </source>
</evidence>
<proteinExistence type="predicted"/>
<organism evidence="2 3">
    <name type="scientific">Mycoemilia scoparia</name>
    <dbReference type="NCBI Taxonomy" id="417184"/>
    <lineage>
        <taxon>Eukaryota</taxon>
        <taxon>Fungi</taxon>
        <taxon>Fungi incertae sedis</taxon>
        <taxon>Zoopagomycota</taxon>
        <taxon>Kickxellomycotina</taxon>
        <taxon>Kickxellomycetes</taxon>
        <taxon>Kickxellales</taxon>
        <taxon>Kickxellaceae</taxon>
        <taxon>Mycoemilia</taxon>
    </lineage>
</organism>
<feature type="compositionally biased region" description="Polar residues" evidence="1">
    <location>
        <begin position="705"/>
        <end position="725"/>
    </location>
</feature>
<dbReference type="OrthoDB" id="5563539at2759"/>
<sequence>MLNRTLRAILVDSNEEEIRRGLGMSIPRVDYLYYDWSLDNFGPNWSMLRRTYPHEINEWDPDPSFKIRCQNVLWRQWSIHLRQLDKFPPEKINWNKDADLSFLYGPVYRNAVSEGYSPYFSRSVSDSRLKPVLKRPSFSDTLRSASNASLALPETTSPLLGAVTSTTSAAAGSSPGLPLFPQKQQQQQQQQLAIEIVNANMQNSIVASPLSNSPPVSPRNGGASKPKLRFNNRVEQCMVVFSDEEELVPTDAESDGGDEADDEKAMVVGMETGDDSPFRSGHKSSLNTSKPVLGEDRRAYGVDTQDHLNNQLNAKNITGVLLTDNNGMPPFYSSGDFDHSMASKETTSAKRYSLHEDTASEFAQSSRKAIKSTPSLVKKRRNRHSIIIKLEPTTLKDEYIRAASRQGLPKSQGYEAEDMDDLELEEFNELVPLFGPGDRYGDDEEQQYYNQAVPSSTHRQQPSQSRSQEDRRLVLQNGSQDKDKYSTHEQQQPSTTYMQTLQEKLKRWVGSPTAELSAATVPTETKVDQVFNGYSNGLAIEDEDEYDFYDDSVLSSNSDLFRWSDDQKITKSPPPSTRDHFRSKDASPVNNCGGSSISTSPTSTMTPSPQLFSETPGRMNNGSGIRFTNELDEDDELAREWELERRKNKGEDDGLAENESFPPGASAPEKIRTMLYYYHLQQQKTKNGADAAPMDPSNDDYSLDGPSSSVYENSNRAGSHPHSSNMYQGDSFLDVAEDRLVNTVDAIKWCASFMTNYTFF</sequence>
<accession>A0A9W8A4R9</accession>
<dbReference type="GO" id="GO:0005773">
    <property type="term" value="C:vacuole"/>
    <property type="evidence" value="ECO:0007669"/>
    <property type="project" value="GOC"/>
</dbReference>
<feature type="compositionally biased region" description="Polar residues" evidence="1">
    <location>
        <begin position="452"/>
        <end position="466"/>
    </location>
</feature>
<evidence type="ECO:0000256" key="1">
    <source>
        <dbReference type="SAM" id="MobiDB-lite"/>
    </source>
</evidence>
<feature type="region of interest" description="Disordered" evidence="1">
    <location>
        <begin position="565"/>
        <end position="633"/>
    </location>
</feature>
<dbReference type="GO" id="GO:0042149">
    <property type="term" value="P:cellular response to glucose starvation"/>
    <property type="evidence" value="ECO:0007669"/>
    <property type="project" value="TreeGrafter"/>
</dbReference>
<comment type="caution">
    <text evidence="2">The sequence shown here is derived from an EMBL/GenBank/DDBJ whole genome shotgun (WGS) entry which is preliminary data.</text>
</comment>
<protein>
    <submittedName>
        <fullName evidence="2">Protein phosphatase regulator</fullName>
    </submittedName>
</protein>
<feature type="compositionally biased region" description="Polar residues" evidence="1">
    <location>
        <begin position="610"/>
        <end position="623"/>
    </location>
</feature>
<dbReference type="PANTHER" id="PTHR28051:SF1">
    <property type="entry name" value="PROTEIN MTL1-RELATED"/>
    <property type="match status" value="1"/>
</dbReference>
<feature type="region of interest" description="Disordered" evidence="1">
    <location>
        <begin position="167"/>
        <end position="186"/>
    </location>
</feature>
<feature type="region of interest" description="Disordered" evidence="1">
    <location>
        <begin position="646"/>
        <end position="667"/>
    </location>
</feature>